<evidence type="ECO:0008006" key="2">
    <source>
        <dbReference type="Google" id="ProtNLM"/>
    </source>
</evidence>
<proteinExistence type="predicted"/>
<organism evidence="1">
    <name type="scientific">Hyperionvirus sp</name>
    <dbReference type="NCBI Taxonomy" id="2487770"/>
    <lineage>
        <taxon>Viruses</taxon>
        <taxon>Varidnaviria</taxon>
        <taxon>Bamfordvirae</taxon>
        <taxon>Nucleocytoviricota</taxon>
        <taxon>Megaviricetes</taxon>
        <taxon>Imitervirales</taxon>
        <taxon>Mimiviridae</taxon>
        <taxon>Klosneuvirinae</taxon>
    </lineage>
</organism>
<dbReference type="PANTHER" id="PTHR37474">
    <property type="entry name" value="RNA LIGASE/CYCLIC NUCLEOTIDE PHOSPHODIESTERASE"/>
    <property type="match status" value="1"/>
</dbReference>
<accession>A0A3G5AB21</accession>
<dbReference type="Gene3D" id="3.90.1140.10">
    <property type="entry name" value="Cyclic phosphodiesterase"/>
    <property type="match status" value="1"/>
</dbReference>
<evidence type="ECO:0000313" key="1">
    <source>
        <dbReference type="EMBL" id="AYV84438.1"/>
    </source>
</evidence>
<name>A0A3G5AB21_9VIRU</name>
<dbReference type="EMBL" id="MK072407">
    <property type="protein sequence ID" value="AYV84438.1"/>
    <property type="molecule type" value="Genomic_DNA"/>
</dbReference>
<reference evidence="1" key="1">
    <citation type="submission" date="2018-10" db="EMBL/GenBank/DDBJ databases">
        <title>Hidden diversity of soil giant viruses.</title>
        <authorList>
            <person name="Schulz F."/>
            <person name="Alteio L."/>
            <person name="Goudeau D."/>
            <person name="Ryan E.M."/>
            <person name="Malmstrom R.R."/>
            <person name="Blanchard J."/>
            <person name="Woyke T."/>
        </authorList>
    </citation>
    <scope>NUCLEOTIDE SEQUENCE</scope>
    <source>
        <strain evidence="1">HYV1</strain>
    </source>
</reference>
<dbReference type="PANTHER" id="PTHR37474:SF1">
    <property type="entry name" value="2'-5' RNA LIGASE FAMILY PROTEIN"/>
    <property type="match status" value="1"/>
</dbReference>
<dbReference type="SUPFAM" id="SSF55144">
    <property type="entry name" value="LigT-like"/>
    <property type="match status" value="1"/>
</dbReference>
<dbReference type="Pfam" id="PF13563">
    <property type="entry name" value="2_5_RNA_ligase2"/>
    <property type="match status" value="1"/>
</dbReference>
<protein>
    <recommendedName>
        <fullName evidence="2">2'-5' RNA ligase family protein</fullName>
    </recommendedName>
</protein>
<gene>
    <name evidence="1" type="ORF">Hyperionvirus25_24</name>
</gene>
<dbReference type="InterPro" id="IPR009097">
    <property type="entry name" value="Cyclic_Pdiesterase"/>
</dbReference>
<sequence length="173" mass="20337">MDVTTALTLVISPEYHDHINLIRSQYDRAYPRWPPHINFLFPFVSKDQFPDLAKRLEEKLKGFGAFNLEFQEIDYFKQGKNLTYHLKPKDDTKLQELSAIIMKTLAEMKMKHEKFQPHLTLGQSTKAEFDKLSPDFQKWLGKGFTIKVDKISFLTRSKTDNTEPFTTDRDVHL</sequence>